<comment type="caution">
    <text evidence="2">The sequence shown here is derived from an EMBL/GenBank/DDBJ whole genome shotgun (WGS) entry which is preliminary data.</text>
</comment>
<reference evidence="2 3" key="1">
    <citation type="submission" date="2019-06" db="EMBL/GenBank/DDBJ databases">
        <title>Sequencing the genomes of 1000 actinobacteria strains.</title>
        <authorList>
            <person name="Klenk H.-P."/>
        </authorList>
    </citation>
    <scope>NUCLEOTIDE SEQUENCE [LARGE SCALE GENOMIC DNA]</scope>
    <source>
        <strain evidence="2 3">DSM 18031</strain>
    </source>
</reference>
<dbReference type="InterPro" id="IPR047324">
    <property type="entry name" value="LbH_gamma_CA-like"/>
</dbReference>
<evidence type="ECO:0000313" key="2">
    <source>
        <dbReference type="EMBL" id="TQM61293.1"/>
    </source>
</evidence>
<evidence type="ECO:0000256" key="1">
    <source>
        <dbReference type="SAM" id="MobiDB-lite"/>
    </source>
</evidence>
<dbReference type="InterPro" id="IPR001451">
    <property type="entry name" value="Hexapep"/>
</dbReference>
<name>A0A543HSH7_9MICO</name>
<sequence length="188" mass="19068">MAADSDARIIDLGDGACPRIHDSAWVAPGAVVVGRVILEAGSSIWYNATLRAEREDIRIGAGSNVQDGVAMHVDSGFPLSMGRNVSVGHNAVVHGATVEDGALIGMNATVLNGAVIGAGSLIAAGALVLAGTVVPPGSLVAGVPGKVRRELTAEEREGLRENAAGYLVHTEEHRNRPVAPSAAGSGLE</sequence>
<gene>
    <name evidence="2" type="ORF">FB466_2239</name>
</gene>
<dbReference type="Proteomes" id="UP000318331">
    <property type="component" value="Unassembled WGS sequence"/>
</dbReference>
<evidence type="ECO:0000313" key="3">
    <source>
        <dbReference type="Proteomes" id="UP000318331"/>
    </source>
</evidence>
<dbReference type="PANTHER" id="PTHR13061:SF29">
    <property type="entry name" value="GAMMA CARBONIC ANHYDRASE-LIKE 1, MITOCHONDRIAL-RELATED"/>
    <property type="match status" value="1"/>
</dbReference>
<feature type="region of interest" description="Disordered" evidence="1">
    <location>
        <begin position="169"/>
        <end position="188"/>
    </location>
</feature>
<dbReference type="GO" id="GO:0016740">
    <property type="term" value="F:transferase activity"/>
    <property type="evidence" value="ECO:0007669"/>
    <property type="project" value="UniProtKB-KW"/>
</dbReference>
<dbReference type="InterPro" id="IPR050484">
    <property type="entry name" value="Transf_Hexapept/Carb_Anhydrase"/>
</dbReference>
<protein>
    <submittedName>
        <fullName evidence="2">Carbonic anhydrase/acetyltransferase-like protein (Isoleucine patch superfamily)</fullName>
    </submittedName>
</protein>
<dbReference type="AlphaFoldDB" id="A0A543HSH7"/>
<dbReference type="RefSeq" id="WP_211344813.1">
    <property type="nucleotide sequence ID" value="NZ_BAAAYS010000004.1"/>
</dbReference>
<proteinExistence type="predicted"/>
<dbReference type="InterPro" id="IPR011004">
    <property type="entry name" value="Trimer_LpxA-like_sf"/>
</dbReference>
<keyword evidence="2" id="KW-0808">Transferase</keyword>
<dbReference type="CDD" id="cd04645">
    <property type="entry name" value="LbH_gamma_CA_like"/>
    <property type="match status" value="1"/>
</dbReference>
<organism evidence="2 3">
    <name type="scientific">Klugiella xanthotipulae</name>
    <dbReference type="NCBI Taxonomy" id="244735"/>
    <lineage>
        <taxon>Bacteria</taxon>
        <taxon>Bacillati</taxon>
        <taxon>Actinomycetota</taxon>
        <taxon>Actinomycetes</taxon>
        <taxon>Micrococcales</taxon>
        <taxon>Microbacteriaceae</taxon>
        <taxon>Klugiella</taxon>
    </lineage>
</organism>
<dbReference type="EMBL" id="VFPN01000003">
    <property type="protein sequence ID" value="TQM61293.1"/>
    <property type="molecule type" value="Genomic_DNA"/>
</dbReference>
<dbReference type="PANTHER" id="PTHR13061">
    <property type="entry name" value="DYNACTIN SUBUNIT P25"/>
    <property type="match status" value="1"/>
</dbReference>
<dbReference type="Pfam" id="PF00132">
    <property type="entry name" value="Hexapep"/>
    <property type="match status" value="1"/>
</dbReference>
<dbReference type="Gene3D" id="2.160.10.10">
    <property type="entry name" value="Hexapeptide repeat proteins"/>
    <property type="match status" value="1"/>
</dbReference>
<keyword evidence="3" id="KW-1185">Reference proteome</keyword>
<accession>A0A543HSH7</accession>
<dbReference type="SUPFAM" id="SSF51161">
    <property type="entry name" value="Trimeric LpxA-like enzymes"/>
    <property type="match status" value="1"/>
</dbReference>